<comment type="caution">
    <text evidence="3">The sequence shown here is derived from an EMBL/GenBank/DDBJ whole genome shotgun (WGS) entry which is preliminary data.</text>
</comment>
<dbReference type="AlphaFoldDB" id="A0A171DJM8"/>
<dbReference type="RefSeq" id="WP_068900112.1">
    <property type="nucleotide sequence ID" value="NZ_BDCX01000012.1"/>
</dbReference>
<keyword evidence="2" id="KW-0472">Membrane</keyword>
<gene>
    <name evidence="3" type="ORF">PS9374_04703</name>
</gene>
<protein>
    <submittedName>
        <fullName evidence="3">Uncharacterized protein</fullName>
    </submittedName>
</protein>
<dbReference type="InterPro" id="IPR045635">
    <property type="entry name" value="DUF6412"/>
</dbReference>
<feature type="compositionally biased region" description="Low complexity" evidence="1">
    <location>
        <begin position="69"/>
        <end position="87"/>
    </location>
</feature>
<dbReference type="STRING" id="161355.PS9374_04703"/>
<keyword evidence="2" id="KW-0812">Transmembrane</keyword>
<accession>A0A171DJM8</accession>
<feature type="transmembrane region" description="Helical" evidence="2">
    <location>
        <begin position="20"/>
        <end position="37"/>
    </location>
</feature>
<organism evidence="3 4">
    <name type="scientific">Planomonospora sphaerica</name>
    <dbReference type="NCBI Taxonomy" id="161355"/>
    <lineage>
        <taxon>Bacteria</taxon>
        <taxon>Bacillati</taxon>
        <taxon>Actinomycetota</taxon>
        <taxon>Actinomycetes</taxon>
        <taxon>Streptosporangiales</taxon>
        <taxon>Streptosporangiaceae</taxon>
        <taxon>Planomonospora</taxon>
    </lineage>
</organism>
<evidence type="ECO:0000313" key="4">
    <source>
        <dbReference type="Proteomes" id="UP000077701"/>
    </source>
</evidence>
<dbReference type="Proteomes" id="UP000077701">
    <property type="component" value="Unassembled WGS sequence"/>
</dbReference>
<reference evidence="4" key="2">
    <citation type="submission" date="2016-04" db="EMBL/GenBank/DDBJ databases">
        <title>Planomonospora sphaerica JCM9374 whole genome shotgun sequence.</title>
        <authorList>
            <person name="Suzuki T."/>
            <person name="Dohra H."/>
            <person name="Kodani S."/>
        </authorList>
    </citation>
    <scope>NUCLEOTIDE SEQUENCE [LARGE SCALE GENOMIC DNA]</scope>
    <source>
        <strain evidence="4">JCM 9374</strain>
    </source>
</reference>
<name>A0A171DJM8_9ACTN</name>
<dbReference type="EMBL" id="BDCX01000012">
    <property type="protein sequence ID" value="GAT69037.1"/>
    <property type="molecule type" value="Genomic_DNA"/>
</dbReference>
<reference evidence="3 4" key="1">
    <citation type="journal article" date="2016" name="Genome Announc.">
        <title>Draft Genome Sequence of Planomonospora sphaerica JCM9374, a Rare Actinomycete.</title>
        <authorList>
            <person name="Dohra H."/>
            <person name="Suzuki T."/>
            <person name="Inoue Y."/>
            <person name="Kodani S."/>
        </authorList>
    </citation>
    <scope>NUCLEOTIDE SEQUENCE [LARGE SCALE GENOMIC DNA]</scope>
    <source>
        <strain evidence="3 4">JCM 9374</strain>
    </source>
</reference>
<feature type="compositionally biased region" description="Low complexity" evidence="1">
    <location>
        <begin position="43"/>
        <end position="61"/>
    </location>
</feature>
<feature type="region of interest" description="Disordered" evidence="1">
    <location>
        <begin position="43"/>
        <end position="87"/>
    </location>
</feature>
<evidence type="ECO:0000256" key="2">
    <source>
        <dbReference type="SAM" id="Phobius"/>
    </source>
</evidence>
<evidence type="ECO:0000256" key="1">
    <source>
        <dbReference type="SAM" id="MobiDB-lite"/>
    </source>
</evidence>
<evidence type="ECO:0000313" key="3">
    <source>
        <dbReference type="EMBL" id="GAT69037.1"/>
    </source>
</evidence>
<sequence>MNPLLVLQTLFVWLPDGGALTVTAVAGLGVLLLAWALRTAPSAAASRPGLRPPGRGRAAPPVFVRQCDPGAPGRSRPRAPSAGPAPA</sequence>
<keyword evidence="4" id="KW-1185">Reference proteome</keyword>
<keyword evidence="2" id="KW-1133">Transmembrane helix</keyword>
<dbReference type="Pfam" id="PF19950">
    <property type="entry name" value="DUF6412"/>
    <property type="match status" value="1"/>
</dbReference>
<proteinExistence type="predicted"/>